<dbReference type="AlphaFoldDB" id="A0A7I8W830"/>
<evidence type="ECO:0000313" key="1">
    <source>
        <dbReference type="EMBL" id="CAD5124218.1"/>
    </source>
</evidence>
<dbReference type="Gene3D" id="2.60.120.650">
    <property type="entry name" value="Cupin"/>
    <property type="match status" value="1"/>
</dbReference>
<dbReference type="InterPro" id="IPR050910">
    <property type="entry name" value="JMJD6_ArgDemeth/LysHydrox"/>
</dbReference>
<keyword evidence="2" id="KW-1185">Reference proteome</keyword>
<accession>A0A7I8W830</accession>
<dbReference type="Proteomes" id="UP000549394">
    <property type="component" value="Unassembled WGS sequence"/>
</dbReference>
<comment type="caution">
    <text evidence="1">The sequence shown here is derived from an EMBL/GenBank/DDBJ whole genome shotgun (WGS) entry which is preliminary data.</text>
</comment>
<dbReference type="PANTHER" id="PTHR12480">
    <property type="entry name" value="ARGININE DEMETHYLASE AND LYSYL-HYDROXYLASE JMJD"/>
    <property type="match status" value="1"/>
</dbReference>
<dbReference type="PANTHER" id="PTHR12480:SF19">
    <property type="entry name" value="CUPIN-LIKE DOMAIN-CONTAINING PROTEIN"/>
    <property type="match status" value="1"/>
</dbReference>
<dbReference type="OrthoDB" id="10063099at2759"/>
<name>A0A7I8W830_9ANNE</name>
<protein>
    <submittedName>
        <fullName evidence="1">Uncharacterized protein</fullName>
    </submittedName>
</protein>
<gene>
    <name evidence="1" type="ORF">DGYR_LOCUS11792</name>
</gene>
<sequence>MIVLCSFLVEYQYEVTKSVREYLRSEICLVEINSIPSELIRPIVNCSICSDIQNIPTFDGHVPEDEAEKLAYSIVPFLVKNATRKWKASTEFSYEFFKQFFDNETVLDYFKTCQFLDYGSGFLSIKNVFNMPKERAETGKPAWYIGFSSCDDYVNKNLLQEYFISPEFLPKSLNTQQVWLFMGFGRSGGSAAPVHIDQVGVPSWQAQIIGKKTWQIYPTFECEMECKNFDINLEAGDIFVIDTNWWYHNTRVEKDYFSLTIGSEYQ</sequence>
<proteinExistence type="predicted"/>
<dbReference type="SUPFAM" id="SSF51197">
    <property type="entry name" value="Clavaminate synthase-like"/>
    <property type="match status" value="1"/>
</dbReference>
<reference evidence="1 2" key="1">
    <citation type="submission" date="2020-08" db="EMBL/GenBank/DDBJ databases">
        <authorList>
            <person name="Hejnol A."/>
        </authorList>
    </citation>
    <scope>NUCLEOTIDE SEQUENCE [LARGE SCALE GENOMIC DNA]</scope>
</reference>
<dbReference type="EMBL" id="CAJFCJ010000020">
    <property type="protein sequence ID" value="CAD5124218.1"/>
    <property type="molecule type" value="Genomic_DNA"/>
</dbReference>
<evidence type="ECO:0000313" key="2">
    <source>
        <dbReference type="Proteomes" id="UP000549394"/>
    </source>
</evidence>
<dbReference type="GO" id="GO:0016706">
    <property type="term" value="F:2-oxoglutarate-dependent dioxygenase activity"/>
    <property type="evidence" value="ECO:0007669"/>
    <property type="project" value="TreeGrafter"/>
</dbReference>
<organism evidence="1 2">
    <name type="scientific">Dimorphilus gyrociliatus</name>
    <dbReference type="NCBI Taxonomy" id="2664684"/>
    <lineage>
        <taxon>Eukaryota</taxon>
        <taxon>Metazoa</taxon>
        <taxon>Spiralia</taxon>
        <taxon>Lophotrochozoa</taxon>
        <taxon>Annelida</taxon>
        <taxon>Polychaeta</taxon>
        <taxon>Polychaeta incertae sedis</taxon>
        <taxon>Dinophilidae</taxon>
        <taxon>Dimorphilus</taxon>
    </lineage>
</organism>